<dbReference type="Proteomes" id="UP000008037">
    <property type="component" value="Chromosome"/>
</dbReference>
<evidence type="ECO:0000256" key="1">
    <source>
        <dbReference type="SAM" id="MobiDB-lite"/>
    </source>
</evidence>
<evidence type="ECO:0000313" key="3">
    <source>
        <dbReference type="Proteomes" id="UP000008037"/>
    </source>
</evidence>
<dbReference type="BioCyc" id="CNIT1237085:G1324-2963-MONOMER"/>
<dbReference type="InterPro" id="IPR008514">
    <property type="entry name" value="T6SS_Hcp"/>
</dbReference>
<dbReference type="HOGENOM" id="CLU_2662489_0_0_2"/>
<dbReference type="Pfam" id="PF05638">
    <property type="entry name" value="T6SS_HCP"/>
    <property type="match status" value="1"/>
</dbReference>
<accession>K0IEU8</accession>
<dbReference type="STRING" id="1237085.Ngar_c29630"/>
<feature type="region of interest" description="Disordered" evidence="1">
    <location>
        <begin position="56"/>
        <end position="75"/>
    </location>
</feature>
<dbReference type="AlphaFoldDB" id="K0IEU8"/>
<name>K0IEU8_NITGG</name>
<sequence length="75" mass="8344">MKTLDKSLPKLFEAVASGEHIREVKFSGTTDTTNKKTRGDYFIITLTDVIVTRTSRADQVETADPRKASASTLQR</sequence>
<gene>
    <name evidence="2" type="ordered locus">Ngar_c29630</name>
</gene>
<dbReference type="InterPro" id="IPR036624">
    <property type="entry name" value="Hcp1-lik_sf"/>
</dbReference>
<keyword evidence="3" id="KW-1185">Reference proteome</keyword>
<reference evidence="2 3" key="1">
    <citation type="journal article" date="2012" name="Environ. Microbiol.">
        <title>The genome of the ammonia-oxidizing Candidatus Nitrososphaera gargensis: insights into metabolic versatility and environmental adaptations.</title>
        <authorList>
            <person name="Spang A."/>
            <person name="Poehlein A."/>
            <person name="Offre P."/>
            <person name="Zumbragel S."/>
            <person name="Haider S."/>
            <person name="Rychlik N."/>
            <person name="Nowka B."/>
            <person name="Schmeisser C."/>
            <person name="Lebedeva E.V."/>
            <person name="Rattei T."/>
            <person name="Bohm C."/>
            <person name="Schmid M."/>
            <person name="Galushko A."/>
            <person name="Hatzenpichler R."/>
            <person name="Weinmaier T."/>
            <person name="Daniel R."/>
            <person name="Schleper C."/>
            <person name="Spieck E."/>
            <person name="Streit W."/>
            <person name="Wagner M."/>
        </authorList>
    </citation>
    <scope>NUCLEOTIDE SEQUENCE [LARGE SCALE GENOMIC DNA]</scope>
    <source>
        <strain evidence="3">Ga9.2</strain>
    </source>
</reference>
<evidence type="ECO:0000313" key="2">
    <source>
        <dbReference type="EMBL" id="AFU59881.1"/>
    </source>
</evidence>
<dbReference type="InParanoid" id="K0IEU8"/>
<dbReference type="KEGG" id="nga:Ngar_c29630"/>
<dbReference type="Gene3D" id="2.30.110.20">
    <property type="entry name" value="Hcp1-like"/>
    <property type="match status" value="1"/>
</dbReference>
<dbReference type="EMBL" id="CP002408">
    <property type="protein sequence ID" value="AFU59881.1"/>
    <property type="molecule type" value="Genomic_DNA"/>
</dbReference>
<protein>
    <submittedName>
        <fullName evidence="2">Uncharacterized protein</fullName>
    </submittedName>
</protein>
<organism evidence="2 3">
    <name type="scientific">Nitrososphaera gargensis (strain Ga9.2)</name>
    <dbReference type="NCBI Taxonomy" id="1237085"/>
    <lineage>
        <taxon>Archaea</taxon>
        <taxon>Nitrososphaerota</taxon>
        <taxon>Nitrososphaeria</taxon>
        <taxon>Nitrososphaerales</taxon>
        <taxon>Nitrososphaeraceae</taxon>
        <taxon>Nitrososphaera</taxon>
    </lineage>
</organism>
<dbReference type="SUPFAM" id="SSF141452">
    <property type="entry name" value="Hcp1-like"/>
    <property type="match status" value="1"/>
</dbReference>
<proteinExistence type="predicted"/>
<feature type="compositionally biased region" description="Basic and acidic residues" evidence="1">
    <location>
        <begin position="56"/>
        <end position="67"/>
    </location>
</feature>